<dbReference type="AlphaFoldDB" id="A0A837J6V0"/>
<gene>
    <name evidence="1" type="ORF">AF76_03730</name>
</gene>
<comment type="caution">
    <text evidence="1">The sequence shown here is derived from an EMBL/GenBank/DDBJ whole genome shotgun (WGS) entry which is preliminary data.</text>
</comment>
<dbReference type="EMBL" id="JAIS01000050">
    <property type="protein sequence ID" value="KLE01928.1"/>
    <property type="molecule type" value="Genomic_DNA"/>
</dbReference>
<reference evidence="1 2" key="1">
    <citation type="submission" date="2014-01" db="EMBL/GenBank/DDBJ databases">
        <title>Development of a Comparative Genomic Fingerprinting Assay for High Resolution Genotyping of Arcobacter butzleri.</title>
        <authorList>
            <person name="Webb A.L."/>
            <person name="Inglis G.D."/>
            <person name="Kruczkiewicz P."/>
            <person name="Selinger L.B."/>
            <person name="Taboada E.N."/>
        </authorList>
    </citation>
    <scope>NUCLEOTIDE SEQUENCE [LARGE SCALE GENOMIC DNA]</scope>
    <source>
        <strain evidence="1 2">L351</strain>
    </source>
</reference>
<name>A0A837J6V0_9BACT</name>
<evidence type="ECO:0000313" key="2">
    <source>
        <dbReference type="Proteomes" id="UP000035526"/>
    </source>
</evidence>
<proteinExistence type="predicted"/>
<dbReference type="RefSeq" id="WP_046991394.1">
    <property type="nucleotide sequence ID" value="NZ_JAIS01000050.1"/>
</dbReference>
<organism evidence="1 2">
    <name type="scientific">Aliarcobacter butzleri L351</name>
    <dbReference type="NCBI Taxonomy" id="1447259"/>
    <lineage>
        <taxon>Bacteria</taxon>
        <taxon>Pseudomonadati</taxon>
        <taxon>Campylobacterota</taxon>
        <taxon>Epsilonproteobacteria</taxon>
        <taxon>Campylobacterales</taxon>
        <taxon>Arcobacteraceae</taxon>
        <taxon>Aliarcobacter</taxon>
    </lineage>
</organism>
<evidence type="ECO:0000313" key="1">
    <source>
        <dbReference type="EMBL" id="KLE01928.1"/>
    </source>
</evidence>
<sequence>MKMYYISNLLKRFDTLRINPVENHNKLEELLLEVRAIISGKEKSKDKYFIEILEFISDEVYCTINKADEVEL</sequence>
<dbReference type="Proteomes" id="UP000035526">
    <property type="component" value="Unassembled WGS sequence"/>
</dbReference>
<accession>A0A837J6V0</accession>
<protein>
    <submittedName>
        <fullName evidence="1">Uncharacterized protein</fullName>
    </submittedName>
</protein>